<organism evidence="1 2">
    <name type="scientific">Albula goreensis</name>
    <dbReference type="NCBI Taxonomy" id="1534307"/>
    <lineage>
        <taxon>Eukaryota</taxon>
        <taxon>Metazoa</taxon>
        <taxon>Chordata</taxon>
        <taxon>Craniata</taxon>
        <taxon>Vertebrata</taxon>
        <taxon>Euteleostomi</taxon>
        <taxon>Actinopterygii</taxon>
        <taxon>Neopterygii</taxon>
        <taxon>Teleostei</taxon>
        <taxon>Albuliformes</taxon>
        <taxon>Albulidae</taxon>
        <taxon>Albula</taxon>
    </lineage>
</organism>
<accession>A0A8T3D7E8</accession>
<evidence type="ECO:0000313" key="2">
    <source>
        <dbReference type="Proteomes" id="UP000829720"/>
    </source>
</evidence>
<gene>
    <name evidence="1" type="ORF">AGOR_G00154990</name>
</gene>
<comment type="caution">
    <text evidence="1">The sequence shown here is derived from an EMBL/GenBank/DDBJ whole genome shotgun (WGS) entry which is preliminary data.</text>
</comment>
<name>A0A8T3D7E8_9TELE</name>
<protein>
    <submittedName>
        <fullName evidence="1">Uncharacterized protein</fullName>
    </submittedName>
</protein>
<dbReference type="Proteomes" id="UP000829720">
    <property type="component" value="Unassembled WGS sequence"/>
</dbReference>
<dbReference type="AlphaFoldDB" id="A0A8T3D7E8"/>
<proteinExistence type="predicted"/>
<keyword evidence="2" id="KW-1185">Reference proteome</keyword>
<sequence length="122" mass="13420">MERAGKGVMGSVWDTELSAAYVLMYASEKHGPDLRSGEREGVQSWVRKTVNDSQGAVRPTAHLAMNPPLGSPRCPVGLEQVEGRRRRKKAKETCGKGFRGMSTCRECSFMLTPPSATRPQKL</sequence>
<reference evidence="1" key="1">
    <citation type="submission" date="2021-01" db="EMBL/GenBank/DDBJ databases">
        <authorList>
            <person name="Zahm M."/>
            <person name="Roques C."/>
            <person name="Cabau C."/>
            <person name="Klopp C."/>
            <person name="Donnadieu C."/>
            <person name="Jouanno E."/>
            <person name="Lampietro C."/>
            <person name="Louis A."/>
            <person name="Herpin A."/>
            <person name="Echchiki A."/>
            <person name="Berthelot C."/>
            <person name="Parey E."/>
            <person name="Roest-Crollius H."/>
            <person name="Braasch I."/>
            <person name="Postlethwait J."/>
            <person name="Bobe J."/>
            <person name="Montfort J."/>
            <person name="Bouchez O."/>
            <person name="Begum T."/>
            <person name="Mejri S."/>
            <person name="Adams A."/>
            <person name="Chen W.-J."/>
            <person name="Guiguen Y."/>
        </authorList>
    </citation>
    <scope>NUCLEOTIDE SEQUENCE</scope>
    <source>
        <tissue evidence="1">Blood</tissue>
    </source>
</reference>
<dbReference type="EMBL" id="JAERUA010000014">
    <property type="protein sequence ID" value="KAI1890565.1"/>
    <property type="molecule type" value="Genomic_DNA"/>
</dbReference>
<evidence type="ECO:0000313" key="1">
    <source>
        <dbReference type="EMBL" id="KAI1890565.1"/>
    </source>
</evidence>